<feature type="domain" description="Tetrapyrrole methylase" evidence="8">
    <location>
        <begin position="2"/>
        <end position="209"/>
    </location>
</feature>
<dbReference type="InterPro" id="IPR000878">
    <property type="entry name" value="4pyrrol_Mease"/>
</dbReference>
<dbReference type="Proteomes" id="UP000185478">
    <property type="component" value="Chromosome"/>
</dbReference>
<dbReference type="SUPFAM" id="SSF53790">
    <property type="entry name" value="Tetrapyrrole methylase"/>
    <property type="match status" value="1"/>
</dbReference>
<dbReference type="PROSITE" id="PS00840">
    <property type="entry name" value="SUMT_2"/>
    <property type="match status" value="1"/>
</dbReference>
<dbReference type="OrthoDB" id="9815856at2"/>
<sequence length="258" mass="26908">MTVFFIGAGPGAADLLTVRAARIIERAQVCMYAGSIVADDVLALCPEGAEVINTARMPLDTIVETIASAHAQGKDVARLQSGDPAVFSAVAEQARRLTALGIDYEIVPGVPSFAAAAAVLGHELTVPTVAQTVILTRVSGRASAMPEGEDLQTLSASGSATLCIHLAAHDIDRVVGELVEAYGQHCPAAVVAYASRPQEVIVRGQLADIAHRTKEAGIVRTAIIVVGPALGADGFPDSFLYSDDRPRDEHGRTLPCVH</sequence>
<evidence type="ECO:0000256" key="4">
    <source>
        <dbReference type="ARBA" id="ARBA00022603"/>
    </source>
</evidence>
<evidence type="ECO:0000259" key="8">
    <source>
        <dbReference type="Pfam" id="PF00590"/>
    </source>
</evidence>
<dbReference type="AlphaFoldDB" id="A0A1L7CFV6"/>
<dbReference type="NCBIfam" id="TIGR01465">
    <property type="entry name" value="cobM_cbiF"/>
    <property type="match status" value="1"/>
</dbReference>
<dbReference type="RefSeq" id="WP_075726140.1">
    <property type="nucleotide sequence ID" value="NZ_CP009245.1"/>
</dbReference>
<comment type="similarity">
    <text evidence="2 7">Belongs to the precorrin methyltransferase family.</text>
</comment>
<dbReference type="KEGG" id="caqu:CAQU_06290"/>
<dbReference type="InterPro" id="IPR006362">
    <property type="entry name" value="Cbl_synth_CobM/CibF"/>
</dbReference>
<evidence type="ECO:0000256" key="6">
    <source>
        <dbReference type="ARBA" id="ARBA00022691"/>
    </source>
</evidence>
<keyword evidence="4 7" id="KW-0489">Methyltransferase</keyword>
<dbReference type="UniPathway" id="UPA00148"/>
<dbReference type="Gene3D" id="3.40.1010.10">
    <property type="entry name" value="Cobalt-precorrin-4 Transmethylase, Domain 1"/>
    <property type="match status" value="1"/>
</dbReference>
<dbReference type="PROSITE" id="PS00839">
    <property type="entry name" value="SUMT_1"/>
    <property type="match status" value="1"/>
</dbReference>
<name>A0A1L7CFV6_9CORY</name>
<reference evidence="9 10" key="1">
    <citation type="submission" date="2014-08" db="EMBL/GenBank/DDBJ databases">
        <title>Complete genome sequence of Corynebacterium aquilae S-613T(T) (=DSM 44791(T)), isolated from the choana of a healthy golden eagle.</title>
        <authorList>
            <person name="Ruckert C."/>
            <person name="Albersmeier A."/>
            <person name="Winkler A."/>
            <person name="Kalinowski J."/>
        </authorList>
    </citation>
    <scope>NUCLEOTIDE SEQUENCE [LARGE SCALE GENOMIC DNA]</scope>
    <source>
        <strain evidence="9 10">S-613</strain>
    </source>
</reference>
<evidence type="ECO:0000256" key="5">
    <source>
        <dbReference type="ARBA" id="ARBA00022679"/>
    </source>
</evidence>
<comment type="pathway">
    <text evidence="1">Cofactor biosynthesis; adenosylcobalamin biosynthesis.</text>
</comment>
<proteinExistence type="inferred from homology"/>
<evidence type="ECO:0000313" key="9">
    <source>
        <dbReference type="EMBL" id="APT84742.1"/>
    </source>
</evidence>
<dbReference type="GO" id="GO:0032259">
    <property type="term" value="P:methylation"/>
    <property type="evidence" value="ECO:0007669"/>
    <property type="project" value="UniProtKB-KW"/>
</dbReference>
<dbReference type="GO" id="GO:0046026">
    <property type="term" value="F:precorrin-4 C11-methyltransferase activity"/>
    <property type="evidence" value="ECO:0007669"/>
    <property type="project" value="InterPro"/>
</dbReference>
<dbReference type="InterPro" id="IPR014776">
    <property type="entry name" value="4pyrrole_Mease_sub2"/>
</dbReference>
<dbReference type="STRING" id="1431546.CAQU_06290"/>
<dbReference type="InterPro" id="IPR014777">
    <property type="entry name" value="4pyrrole_Mease_sub1"/>
</dbReference>
<evidence type="ECO:0000256" key="1">
    <source>
        <dbReference type="ARBA" id="ARBA00004953"/>
    </source>
</evidence>
<dbReference type="InterPro" id="IPR050161">
    <property type="entry name" value="Siro_Cobalamin_biosynth"/>
</dbReference>
<protein>
    <submittedName>
        <fullName evidence="9">Precorrin-4 C11-methyltransferase</fullName>
    </submittedName>
</protein>
<accession>A0A1L7CFV6</accession>
<dbReference type="CDD" id="cd11641">
    <property type="entry name" value="Precorrin-4_C11-MT"/>
    <property type="match status" value="1"/>
</dbReference>
<gene>
    <name evidence="9" type="ORF">CAQU_06290</name>
</gene>
<dbReference type="PANTHER" id="PTHR45790:SF4">
    <property type="entry name" value="COBALT-PRECORRIN-4 C(11)-METHYLTRANSFERASE"/>
    <property type="match status" value="1"/>
</dbReference>
<evidence type="ECO:0000256" key="7">
    <source>
        <dbReference type="RuleBase" id="RU003960"/>
    </source>
</evidence>
<keyword evidence="3" id="KW-0169">Cobalamin biosynthesis</keyword>
<dbReference type="InterPro" id="IPR035996">
    <property type="entry name" value="4pyrrol_Methylase_sf"/>
</dbReference>
<organism evidence="9 10">
    <name type="scientific">Corynebacterium aquilae DSM 44791</name>
    <dbReference type="NCBI Taxonomy" id="1431546"/>
    <lineage>
        <taxon>Bacteria</taxon>
        <taxon>Bacillati</taxon>
        <taxon>Actinomycetota</taxon>
        <taxon>Actinomycetes</taxon>
        <taxon>Mycobacteriales</taxon>
        <taxon>Corynebacteriaceae</taxon>
        <taxon>Corynebacterium</taxon>
    </lineage>
</organism>
<keyword evidence="6" id="KW-0949">S-adenosyl-L-methionine</keyword>
<keyword evidence="10" id="KW-1185">Reference proteome</keyword>
<dbReference type="Gene3D" id="3.30.950.10">
    <property type="entry name" value="Methyltransferase, Cobalt-precorrin-4 Transmethylase, Domain 2"/>
    <property type="match status" value="1"/>
</dbReference>
<dbReference type="EMBL" id="CP009245">
    <property type="protein sequence ID" value="APT84742.1"/>
    <property type="molecule type" value="Genomic_DNA"/>
</dbReference>
<evidence type="ECO:0000256" key="2">
    <source>
        <dbReference type="ARBA" id="ARBA00005879"/>
    </source>
</evidence>
<keyword evidence="5 7" id="KW-0808">Transferase</keyword>
<dbReference type="InterPro" id="IPR003043">
    <property type="entry name" value="Uropor_MeTrfase_CS"/>
</dbReference>
<evidence type="ECO:0000313" key="10">
    <source>
        <dbReference type="Proteomes" id="UP000185478"/>
    </source>
</evidence>
<dbReference type="PANTHER" id="PTHR45790">
    <property type="entry name" value="SIROHEME SYNTHASE-RELATED"/>
    <property type="match status" value="1"/>
</dbReference>
<dbReference type="GO" id="GO:0009236">
    <property type="term" value="P:cobalamin biosynthetic process"/>
    <property type="evidence" value="ECO:0007669"/>
    <property type="project" value="UniProtKB-UniPathway"/>
</dbReference>
<evidence type="ECO:0000256" key="3">
    <source>
        <dbReference type="ARBA" id="ARBA00022573"/>
    </source>
</evidence>
<dbReference type="Pfam" id="PF00590">
    <property type="entry name" value="TP_methylase"/>
    <property type="match status" value="1"/>
</dbReference>